<dbReference type="AlphaFoldDB" id="A0A3P3WEX2"/>
<dbReference type="InterPro" id="IPR013856">
    <property type="entry name" value="Peptidase_M4_domain"/>
</dbReference>
<dbReference type="GO" id="GO:0006508">
    <property type="term" value="P:proteolysis"/>
    <property type="evidence" value="ECO:0007669"/>
    <property type="project" value="UniProtKB-KW"/>
</dbReference>
<evidence type="ECO:0000256" key="6">
    <source>
        <dbReference type="ARBA" id="ARBA00023049"/>
    </source>
</evidence>
<feature type="domain" description="Secretion system C-terminal sorting" evidence="10">
    <location>
        <begin position="578"/>
        <end position="649"/>
    </location>
</feature>
<evidence type="ECO:0000256" key="1">
    <source>
        <dbReference type="ARBA" id="ARBA00022670"/>
    </source>
</evidence>
<proteinExistence type="predicted"/>
<keyword evidence="4" id="KW-0378">Hydrolase</keyword>
<keyword evidence="5" id="KW-0862">Zinc</keyword>
<dbReference type="RefSeq" id="WP_125016177.1">
    <property type="nucleotide sequence ID" value="NZ_RQVQ01000001.1"/>
</dbReference>
<dbReference type="Pfam" id="PF07504">
    <property type="entry name" value="FTP"/>
    <property type="match status" value="1"/>
</dbReference>
<dbReference type="EMBL" id="RQVQ01000001">
    <property type="protein sequence ID" value="RRJ93214.1"/>
    <property type="molecule type" value="Genomic_DNA"/>
</dbReference>
<evidence type="ECO:0000256" key="4">
    <source>
        <dbReference type="ARBA" id="ARBA00022801"/>
    </source>
</evidence>
<dbReference type="Gene3D" id="3.10.450.490">
    <property type="match status" value="1"/>
</dbReference>
<dbReference type="Pfam" id="PF18962">
    <property type="entry name" value="Por_Secre_tail"/>
    <property type="match status" value="1"/>
</dbReference>
<dbReference type="InterPro" id="IPR027268">
    <property type="entry name" value="Peptidase_M4/M1_CTD_sf"/>
</dbReference>
<dbReference type="InterPro" id="IPR050728">
    <property type="entry name" value="Zinc_Metalloprotease_M4"/>
</dbReference>
<dbReference type="PANTHER" id="PTHR33794">
    <property type="entry name" value="BACILLOLYSIN"/>
    <property type="match status" value="1"/>
</dbReference>
<feature type="domain" description="FTP" evidence="9">
    <location>
        <begin position="81"/>
        <end position="128"/>
    </location>
</feature>
<keyword evidence="6" id="KW-0482">Metalloprotease</keyword>
<evidence type="ECO:0000256" key="2">
    <source>
        <dbReference type="ARBA" id="ARBA00022723"/>
    </source>
</evidence>
<name>A0A3P3WEX2_9FLAO</name>
<organism evidence="11 12">
    <name type="scientific">Paenimyroides tangerinum</name>
    <dbReference type="NCBI Taxonomy" id="2488728"/>
    <lineage>
        <taxon>Bacteria</taxon>
        <taxon>Pseudomonadati</taxon>
        <taxon>Bacteroidota</taxon>
        <taxon>Flavobacteriia</taxon>
        <taxon>Flavobacteriales</taxon>
        <taxon>Flavobacteriaceae</taxon>
        <taxon>Paenimyroides</taxon>
    </lineage>
</organism>
<evidence type="ECO:0000313" key="12">
    <source>
        <dbReference type="Proteomes" id="UP000275719"/>
    </source>
</evidence>
<feature type="domain" description="Peptidase M4" evidence="7">
    <location>
        <begin position="220"/>
        <end position="380"/>
    </location>
</feature>
<accession>A0A3P3WEX2</accession>
<dbReference type="GO" id="GO:0004222">
    <property type="term" value="F:metalloendopeptidase activity"/>
    <property type="evidence" value="ECO:0007669"/>
    <property type="project" value="InterPro"/>
</dbReference>
<keyword evidence="12" id="KW-1185">Reference proteome</keyword>
<dbReference type="InterPro" id="IPR011096">
    <property type="entry name" value="FTP_domain"/>
</dbReference>
<comment type="caution">
    <text evidence="11">The sequence shown here is derived from an EMBL/GenBank/DDBJ whole genome shotgun (WGS) entry which is preliminary data.</text>
</comment>
<evidence type="ECO:0000259" key="10">
    <source>
        <dbReference type="Pfam" id="PF18962"/>
    </source>
</evidence>
<evidence type="ECO:0000259" key="7">
    <source>
        <dbReference type="Pfam" id="PF01447"/>
    </source>
</evidence>
<dbReference type="InterPro" id="IPR026444">
    <property type="entry name" value="Secre_tail"/>
</dbReference>
<reference evidence="11 12" key="1">
    <citation type="submission" date="2018-11" db="EMBL/GenBank/DDBJ databases">
        <title>Flavobacterium sp. nov., YIM 102701-2 draft genome.</title>
        <authorList>
            <person name="Li G."/>
            <person name="Jiang Y."/>
        </authorList>
    </citation>
    <scope>NUCLEOTIDE SEQUENCE [LARGE SCALE GENOMIC DNA]</scope>
    <source>
        <strain evidence="11 12">YIM 102701-2</strain>
    </source>
</reference>
<gene>
    <name evidence="11" type="ORF">EG240_00145</name>
</gene>
<evidence type="ECO:0000313" key="11">
    <source>
        <dbReference type="EMBL" id="RRJ93214.1"/>
    </source>
</evidence>
<dbReference type="PANTHER" id="PTHR33794:SF1">
    <property type="entry name" value="BACILLOLYSIN"/>
    <property type="match status" value="1"/>
</dbReference>
<dbReference type="Pfam" id="PF01447">
    <property type="entry name" value="Peptidase_M4"/>
    <property type="match status" value="1"/>
</dbReference>
<dbReference type="OrthoDB" id="291295at2"/>
<feature type="domain" description="Peptidase M4 C-terminal" evidence="8">
    <location>
        <begin position="387"/>
        <end position="560"/>
    </location>
</feature>
<keyword evidence="3" id="KW-0732">Signal</keyword>
<dbReference type="InterPro" id="IPR001570">
    <property type="entry name" value="Peptidase_M4_C_domain"/>
</dbReference>
<evidence type="ECO:0000259" key="9">
    <source>
        <dbReference type="Pfam" id="PF07504"/>
    </source>
</evidence>
<dbReference type="Proteomes" id="UP000275719">
    <property type="component" value="Unassembled WGS sequence"/>
</dbReference>
<dbReference type="Gene3D" id="1.10.390.10">
    <property type="entry name" value="Neutral Protease Domain 2"/>
    <property type="match status" value="1"/>
</dbReference>
<dbReference type="GO" id="GO:0046872">
    <property type="term" value="F:metal ion binding"/>
    <property type="evidence" value="ECO:0007669"/>
    <property type="project" value="UniProtKB-KW"/>
</dbReference>
<protein>
    <submittedName>
        <fullName evidence="11">T9SS C-terminal target domain-containing protein</fullName>
    </submittedName>
</protein>
<dbReference type="Pfam" id="PF02868">
    <property type="entry name" value="Peptidase_M4_C"/>
    <property type="match status" value="1"/>
</dbReference>
<evidence type="ECO:0000256" key="3">
    <source>
        <dbReference type="ARBA" id="ARBA00022729"/>
    </source>
</evidence>
<keyword evidence="1" id="KW-0645">Protease</keyword>
<evidence type="ECO:0000259" key="8">
    <source>
        <dbReference type="Pfam" id="PF02868"/>
    </source>
</evidence>
<sequence>MKNINVFISNKFFICLFLLFGNLTILQAKSFQSISESNIPNPVFQNHLGTFYEDLSFYNISTNKFNNQLIQWFNLDDNHSLEKVREFIDEIGYKHESFQHFYKGLKVENDLVFVHSKSGKVTSVNGQLVRFENLDVTFNLSDEAIIQIAKTDFDEGIVTFSSHVDLVISKYEKKKKINIEIAKRVNIYSFYPIENVRYYLNNDGEIVNKFSENNHVDVPGSGVTFYNGTRNFTVDSHEGIYRLKDNFRNIHTFNGQNANSYSYSNTLSYLDTLTGLVIGAEYFTNSAQSFVSSELQPAVSLHWGMTQTFDYFKNIHNRNSFDNLGSPINSYYKFGPNYNAAALTFNQFDYFTFSEGGMTNNRNPFVLLEIVGHEFTHAVIRRNGNGGLNYQYESGAINESMADSFGKAIEFYSSVNPQWTVGEGIYIEPQEPNFVRSMEDPNSSGTPSPDTYMGLHWYPDEFTQSYAVHVHSGVGNFWFYLLSKQEFHTGVNDIGNSYYVQGIGINKAEKIVYKALMEGLTPTATYLDYYNATKQVAIALYGVDSYEYVQVVNAWYAVGVGDVFLDKKEFDFKSNLKIYPNPTKEGKLTIDSQFDEKVTLQVYDFLGKQVSSIFELEKGINQIKIDDLSHGIYFLVFKTDEKTHTEKLIKN</sequence>
<keyword evidence="2" id="KW-0479">Metal-binding</keyword>
<evidence type="ECO:0000256" key="5">
    <source>
        <dbReference type="ARBA" id="ARBA00022833"/>
    </source>
</evidence>
<dbReference type="NCBIfam" id="TIGR04183">
    <property type="entry name" value="Por_Secre_tail"/>
    <property type="match status" value="1"/>
</dbReference>
<dbReference type="Gene3D" id="3.10.170.10">
    <property type="match status" value="1"/>
</dbReference>
<dbReference type="SUPFAM" id="SSF55486">
    <property type="entry name" value="Metalloproteases ('zincins'), catalytic domain"/>
    <property type="match status" value="1"/>
</dbReference>
<dbReference type="CDD" id="cd09597">
    <property type="entry name" value="M4_TLP"/>
    <property type="match status" value="1"/>
</dbReference>